<accession>A0A7J7MJ85</accession>
<dbReference type="OrthoDB" id="1912966at2759"/>
<organism evidence="1 2">
    <name type="scientific">Kingdonia uniflora</name>
    <dbReference type="NCBI Taxonomy" id="39325"/>
    <lineage>
        <taxon>Eukaryota</taxon>
        <taxon>Viridiplantae</taxon>
        <taxon>Streptophyta</taxon>
        <taxon>Embryophyta</taxon>
        <taxon>Tracheophyta</taxon>
        <taxon>Spermatophyta</taxon>
        <taxon>Magnoliopsida</taxon>
        <taxon>Ranunculales</taxon>
        <taxon>Circaeasteraceae</taxon>
        <taxon>Kingdonia</taxon>
    </lineage>
</organism>
<evidence type="ECO:0000313" key="1">
    <source>
        <dbReference type="EMBL" id="KAF6154946.1"/>
    </source>
</evidence>
<dbReference type="EMBL" id="JACGCM010001448">
    <property type="protein sequence ID" value="KAF6154946.1"/>
    <property type="molecule type" value="Genomic_DNA"/>
</dbReference>
<keyword evidence="2" id="KW-1185">Reference proteome</keyword>
<dbReference type="InterPro" id="IPR049932">
    <property type="entry name" value="NEAP1-4"/>
</dbReference>
<comment type="caution">
    <text evidence="1">The sequence shown here is derived from an EMBL/GenBank/DDBJ whole genome shotgun (WGS) entry which is preliminary data.</text>
</comment>
<dbReference type="PANTHER" id="PTHR48145">
    <property type="entry name" value="NUCLEAR ENVELOPE-ASSOCIATED PROTEIN 1"/>
    <property type="match status" value="1"/>
</dbReference>
<evidence type="ECO:0000313" key="2">
    <source>
        <dbReference type="Proteomes" id="UP000541444"/>
    </source>
</evidence>
<name>A0A7J7MJ85_9MAGN</name>
<gene>
    <name evidence="1" type="ORF">GIB67_018383</name>
</gene>
<dbReference type="Proteomes" id="UP000541444">
    <property type="component" value="Unassembled WGS sequence"/>
</dbReference>
<sequence>MKEKLVSLLNIHRKPNSKKDDLEMGDPNERLTVLETTVFSLTSTVGKLVEQLRLTNLAKAATSVKRRGRSKKKGVMEVDGDEDVPLEKHRRADQELKKRVLKLEFCLQEARSQTRKLQRMGERRDKALKELKDQLATQKQEGGSSSDKENFWESSGFKFVVSMSMLVLVVFAKR</sequence>
<dbReference type="PANTHER" id="PTHR48145:SF5">
    <property type="entry name" value="NUCLEAR ENVELOPE-ASSOCIATED PROTEIN 2"/>
    <property type="match status" value="1"/>
</dbReference>
<proteinExistence type="predicted"/>
<reference evidence="1 2" key="1">
    <citation type="journal article" date="2020" name="IScience">
        <title>Genome Sequencing of the Endangered Kingdonia uniflora (Circaeasteraceae, Ranunculales) Reveals Potential Mechanisms of Evolutionary Specialization.</title>
        <authorList>
            <person name="Sun Y."/>
            <person name="Deng T."/>
            <person name="Zhang A."/>
            <person name="Moore M.J."/>
            <person name="Landis J.B."/>
            <person name="Lin N."/>
            <person name="Zhang H."/>
            <person name="Zhang X."/>
            <person name="Huang J."/>
            <person name="Zhang X."/>
            <person name="Sun H."/>
            <person name="Wang H."/>
        </authorList>
    </citation>
    <scope>NUCLEOTIDE SEQUENCE [LARGE SCALE GENOMIC DNA]</scope>
    <source>
        <strain evidence="1">TB1705</strain>
        <tissue evidence="1">Leaf</tissue>
    </source>
</reference>
<dbReference type="AlphaFoldDB" id="A0A7J7MJ85"/>
<protein>
    <submittedName>
        <fullName evidence="1">Uncharacterized protein</fullName>
    </submittedName>
</protein>